<feature type="transmembrane region" description="Helical" evidence="1">
    <location>
        <begin position="209"/>
        <end position="229"/>
    </location>
</feature>
<sequence length="974" mass="109689">MSEFLGKGIQRILNFVRAIQPAIDPTVSVSDTEKGPAGASVGDRSKADQDAFSKLWAVYVGEAEKYDGDLLRGWKQDMEGLLIFSALYSASLTAFIIESYKTLQEDPAETTVSLLRTISQQLNGTNVVLETKEFQPPVSSIVCNIFWFLALALALSCSLLATFVQQWTRDFIQKTNLRPSPVRRAKSLMSLYFGIRRFGMHVVVDAIPFLLHLSLILFFAGLVLFLIPVNNAVRHLMTCVLVVLVTVYLFFTIIPIVCLDAPFRTPISTVIWRWVNAIGYRLQRFHALRTDEDLSLTEAAIERSYSEDEHDKKALEFTIKSLTDDIELLPLIEAIPDAIIGTDGIRSANVSLIAPFMSSSTPLNVISHIANFADNPSAWLDERVGIRCLKAYPRAIWSLAYVAVRDAANSLEWDRYQQQTIDMTQLHFPLSIEKRLLEGLDSQTHSAASALALLRLCQLQALHAFVAFVVDKNQSSQFRRSDLQLGPISDLWRYIGSQAQWISSSPLEQVRSYILAAEADAVGGNDTIIFPEYAEPRGILWPETTLVILGDFLEKSIESEPKDLYKLTETYNCLSQRVTIGMQHCRLSDDIDRLSVRRSICGPVSRFSSIVHTNPSSDILFVYVVNQFYWSGDWACSSEPNSVSCRSTIQTCFVHKTFDAVQVWRMDKLHHLETCVLTDLGGEWGSPDKYLPAIWLLFKCCHNLKSVIWSFSFARKVFAAIQTMHPGKFSITIQHELYPFIQILANGIVCAHLVFALERRRPGVGWSPGPLLQDIRTIGTELLPQRADMQSLLCLTELSVDQNRSLCHYAYSLLLVSMSNFIAECKEVEQIPPYCFEAFQSICLLPTAVSEDNEIDVTSQIKFAESFADLVSQCSSDSRGALMSRILTHILNSSWRCDWLNSRSAADTLIKAIDQHDGLYIKYSVHERDRLHAVYARCKEILEPERARRGLSAENVLLSTDQRECTTVSNEQSC</sequence>
<dbReference type="Proteomes" id="UP001498398">
    <property type="component" value="Unassembled WGS sequence"/>
</dbReference>
<comment type="caution">
    <text evidence="3">The sequence shown here is derived from an EMBL/GenBank/DDBJ whole genome shotgun (WGS) entry which is preliminary data.</text>
</comment>
<keyword evidence="1" id="KW-0812">Transmembrane</keyword>
<gene>
    <name evidence="3" type="ORF">VKT23_002843</name>
</gene>
<dbReference type="InterPro" id="IPR045338">
    <property type="entry name" value="DUF6535"/>
</dbReference>
<proteinExistence type="predicted"/>
<evidence type="ECO:0000313" key="4">
    <source>
        <dbReference type="Proteomes" id="UP001498398"/>
    </source>
</evidence>
<feature type="transmembrane region" description="Helical" evidence="1">
    <location>
        <begin position="236"/>
        <end position="257"/>
    </location>
</feature>
<dbReference type="EMBL" id="JBANRG010000003">
    <property type="protein sequence ID" value="KAK7468328.1"/>
    <property type="molecule type" value="Genomic_DNA"/>
</dbReference>
<evidence type="ECO:0000259" key="2">
    <source>
        <dbReference type="Pfam" id="PF20153"/>
    </source>
</evidence>
<reference evidence="3 4" key="1">
    <citation type="submission" date="2024-01" db="EMBL/GenBank/DDBJ databases">
        <title>A draft genome for the cacao thread blight pathogen Marasmiellus scandens.</title>
        <authorList>
            <person name="Baruah I.K."/>
            <person name="Leung J."/>
            <person name="Bukari Y."/>
            <person name="Amoako-Attah I."/>
            <person name="Meinhardt L.W."/>
            <person name="Bailey B.A."/>
            <person name="Cohen S.P."/>
        </authorList>
    </citation>
    <scope>NUCLEOTIDE SEQUENCE [LARGE SCALE GENOMIC DNA]</scope>
    <source>
        <strain evidence="3 4">GH-19</strain>
    </source>
</reference>
<name>A0ABR1JWW2_9AGAR</name>
<feature type="domain" description="DUF6535" evidence="2">
    <location>
        <begin position="56"/>
        <end position="227"/>
    </location>
</feature>
<organism evidence="3 4">
    <name type="scientific">Marasmiellus scandens</name>
    <dbReference type="NCBI Taxonomy" id="2682957"/>
    <lineage>
        <taxon>Eukaryota</taxon>
        <taxon>Fungi</taxon>
        <taxon>Dikarya</taxon>
        <taxon>Basidiomycota</taxon>
        <taxon>Agaricomycotina</taxon>
        <taxon>Agaricomycetes</taxon>
        <taxon>Agaricomycetidae</taxon>
        <taxon>Agaricales</taxon>
        <taxon>Marasmiineae</taxon>
        <taxon>Omphalotaceae</taxon>
        <taxon>Marasmiellus</taxon>
    </lineage>
</organism>
<accession>A0ABR1JWW2</accession>
<keyword evidence="1" id="KW-1133">Transmembrane helix</keyword>
<evidence type="ECO:0000256" key="1">
    <source>
        <dbReference type="SAM" id="Phobius"/>
    </source>
</evidence>
<evidence type="ECO:0000313" key="3">
    <source>
        <dbReference type="EMBL" id="KAK7468328.1"/>
    </source>
</evidence>
<keyword evidence="1" id="KW-0472">Membrane</keyword>
<keyword evidence="4" id="KW-1185">Reference proteome</keyword>
<dbReference type="Pfam" id="PF20153">
    <property type="entry name" value="DUF6535"/>
    <property type="match status" value="1"/>
</dbReference>
<protein>
    <recommendedName>
        <fullName evidence="2">DUF6535 domain-containing protein</fullName>
    </recommendedName>
</protein>
<feature type="transmembrane region" description="Helical" evidence="1">
    <location>
        <begin position="145"/>
        <end position="164"/>
    </location>
</feature>